<dbReference type="RefSeq" id="WP_169835199.1">
    <property type="nucleotide sequence ID" value="NZ_FNDG01000026.1"/>
</dbReference>
<proteinExistence type="predicted"/>
<name>A0A1G8NT75_9GAMM</name>
<gene>
    <name evidence="2" type="ORF">SAMN05216588_1266</name>
</gene>
<evidence type="ECO:0000313" key="2">
    <source>
        <dbReference type="EMBL" id="SDI83459.1"/>
    </source>
</evidence>
<evidence type="ECO:0000256" key="1">
    <source>
        <dbReference type="SAM" id="MobiDB-lite"/>
    </source>
</evidence>
<dbReference type="STRING" id="29435.SAMN05216588_1266"/>
<feature type="region of interest" description="Disordered" evidence="1">
    <location>
        <begin position="58"/>
        <end position="77"/>
    </location>
</feature>
<organism evidence="2 3">
    <name type="scientific">Phytopseudomonas flavescens</name>
    <dbReference type="NCBI Taxonomy" id="29435"/>
    <lineage>
        <taxon>Bacteria</taxon>
        <taxon>Pseudomonadati</taxon>
        <taxon>Pseudomonadota</taxon>
        <taxon>Gammaproteobacteria</taxon>
        <taxon>Pseudomonadales</taxon>
        <taxon>Pseudomonadaceae</taxon>
        <taxon>Phytopseudomonas</taxon>
    </lineage>
</organism>
<feature type="compositionally biased region" description="Basic and acidic residues" evidence="1">
    <location>
        <begin position="15"/>
        <end position="27"/>
    </location>
</feature>
<evidence type="ECO:0008006" key="4">
    <source>
        <dbReference type="Google" id="ProtNLM"/>
    </source>
</evidence>
<dbReference type="AlphaFoldDB" id="A0A1G8NT75"/>
<evidence type="ECO:0000313" key="3">
    <source>
        <dbReference type="Proteomes" id="UP000198606"/>
    </source>
</evidence>
<protein>
    <recommendedName>
        <fullName evidence="4">DUF2635 domain-containing protein</fullName>
    </recommendedName>
</protein>
<dbReference type="EMBL" id="FNDG01000026">
    <property type="protein sequence ID" value="SDI83459.1"/>
    <property type="molecule type" value="Genomic_DNA"/>
</dbReference>
<accession>A0A1G8NT75</accession>
<feature type="compositionally biased region" description="Low complexity" evidence="1">
    <location>
        <begin position="58"/>
        <end position="68"/>
    </location>
</feature>
<sequence>MRVTAAEGLQVPYEAEPRKHIEHDPAKPVDVPNSSYYRRRVTSGELTLVADAAELPAAEEVASSAKPAAKAKRGASA</sequence>
<dbReference type="Proteomes" id="UP000198606">
    <property type="component" value="Unassembled WGS sequence"/>
</dbReference>
<reference evidence="2 3" key="1">
    <citation type="submission" date="2016-10" db="EMBL/GenBank/DDBJ databases">
        <authorList>
            <person name="de Groot N.N."/>
        </authorList>
    </citation>
    <scope>NUCLEOTIDE SEQUENCE [LARGE SCALE GENOMIC DNA]</scope>
    <source>
        <strain evidence="2 3">LMG 18387</strain>
    </source>
</reference>
<feature type="region of interest" description="Disordered" evidence="1">
    <location>
        <begin position="1"/>
        <end position="33"/>
    </location>
</feature>